<keyword evidence="3" id="KW-0479">Metal-binding</keyword>
<name>A0AAD6CYV6_9EURO</name>
<evidence type="ECO:0000256" key="5">
    <source>
        <dbReference type="ARBA" id="ARBA00022833"/>
    </source>
</evidence>
<dbReference type="InterPro" id="IPR021752">
    <property type="entry name" value="TF_Rrn7_Zf"/>
</dbReference>
<reference evidence="14 15" key="1">
    <citation type="journal article" date="2023" name="IMA Fungus">
        <title>Comparative genomic study of the Penicillium genus elucidates a diverse pangenome and 15 lateral gene transfer events.</title>
        <authorList>
            <person name="Petersen C."/>
            <person name="Sorensen T."/>
            <person name="Nielsen M.R."/>
            <person name="Sondergaard T.E."/>
            <person name="Sorensen J.L."/>
            <person name="Fitzpatrick D.A."/>
            <person name="Frisvad J.C."/>
            <person name="Nielsen K.L."/>
        </authorList>
    </citation>
    <scope>NUCLEOTIDE SEQUENCE [LARGE SCALE GENOMIC DNA]</scope>
    <source>
        <strain evidence="14 15">IBT 35679</strain>
    </source>
</reference>
<feature type="domain" description="Rrn7/TAF1B C-terminal cyclin" evidence="13">
    <location>
        <begin position="224"/>
        <end position="394"/>
    </location>
</feature>
<evidence type="ECO:0000256" key="9">
    <source>
        <dbReference type="ARBA" id="ARBA00023242"/>
    </source>
</evidence>
<gene>
    <name evidence="14" type="ORF">N7494_003439</name>
</gene>
<dbReference type="GO" id="GO:0008270">
    <property type="term" value="F:zinc ion binding"/>
    <property type="evidence" value="ECO:0007669"/>
    <property type="project" value="UniProtKB-KW"/>
</dbReference>
<dbReference type="GO" id="GO:0042790">
    <property type="term" value="P:nucleolar large rRNA transcription by RNA polymerase I"/>
    <property type="evidence" value="ECO:0007669"/>
    <property type="project" value="TreeGrafter"/>
</dbReference>
<protein>
    <recommendedName>
        <fullName evidence="16">RRN7-type domain-containing protein</fullName>
    </recommendedName>
</protein>
<evidence type="ECO:0000256" key="3">
    <source>
        <dbReference type="ARBA" id="ARBA00022723"/>
    </source>
</evidence>
<dbReference type="InterPro" id="IPR048538">
    <property type="entry name" value="Rrn7_cyclin_C"/>
</dbReference>
<evidence type="ECO:0000259" key="13">
    <source>
        <dbReference type="Pfam" id="PF20645"/>
    </source>
</evidence>
<evidence type="ECO:0000256" key="6">
    <source>
        <dbReference type="ARBA" id="ARBA00023015"/>
    </source>
</evidence>
<dbReference type="Proteomes" id="UP001220324">
    <property type="component" value="Unassembled WGS sequence"/>
</dbReference>
<keyword evidence="7" id="KW-0238">DNA-binding</keyword>
<dbReference type="AlphaFoldDB" id="A0AAD6CYV6"/>
<keyword evidence="15" id="KW-1185">Reference proteome</keyword>
<dbReference type="GO" id="GO:0070860">
    <property type="term" value="C:RNA polymerase I core factor complex"/>
    <property type="evidence" value="ECO:0007669"/>
    <property type="project" value="InterPro"/>
</dbReference>
<dbReference type="Pfam" id="PF20645">
    <property type="entry name" value="Rrn7_cyclin_C"/>
    <property type="match status" value="1"/>
</dbReference>
<feature type="compositionally biased region" description="Acidic residues" evidence="10">
    <location>
        <begin position="123"/>
        <end position="133"/>
    </location>
</feature>
<dbReference type="InterPro" id="IPR033599">
    <property type="entry name" value="TAF1B/Rrn7"/>
</dbReference>
<feature type="region of interest" description="Disordered" evidence="10">
    <location>
        <begin position="521"/>
        <end position="587"/>
    </location>
</feature>
<evidence type="ECO:0000256" key="7">
    <source>
        <dbReference type="ARBA" id="ARBA00023125"/>
    </source>
</evidence>
<dbReference type="GO" id="GO:0001164">
    <property type="term" value="F:RNA polymerase I core promoter sequence-specific DNA binding"/>
    <property type="evidence" value="ECO:0007669"/>
    <property type="project" value="InterPro"/>
</dbReference>
<evidence type="ECO:0000259" key="12">
    <source>
        <dbReference type="Pfam" id="PF20644"/>
    </source>
</evidence>
<dbReference type="EMBL" id="JAQIZZ010000003">
    <property type="protein sequence ID" value="KAJ5545854.1"/>
    <property type="molecule type" value="Genomic_DNA"/>
</dbReference>
<dbReference type="PANTHER" id="PTHR31576">
    <property type="entry name" value="TATA BOX-BINDING PROTEIN-ASSOCIATED FACTOR RNA POLYMERASE I SUBUNIT B"/>
    <property type="match status" value="1"/>
</dbReference>
<keyword evidence="5" id="KW-0862">Zinc</keyword>
<evidence type="ECO:0000256" key="2">
    <source>
        <dbReference type="ARBA" id="ARBA00006899"/>
    </source>
</evidence>
<comment type="subcellular location">
    <subcellularLocation>
        <location evidence="1">Nucleus</location>
        <location evidence="1">Nucleolus</location>
    </subcellularLocation>
</comment>
<dbReference type="PANTHER" id="PTHR31576:SF2">
    <property type="entry name" value="TATA BOX-BINDING PROTEIN-ASSOCIATED FACTOR RNA POLYMERASE I SUBUNIT B"/>
    <property type="match status" value="1"/>
</dbReference>
<keyword evidence="4" id="KW-0863">Zinc-finger</keyword>
<keyword evidence="9" id="KW-0539">Nucleus</keyword>
<evidence type="ECO:0000313" key="14">
    <source>
        <dbReference type="EMBL" id="KAJ5545854.1"/>
    </source>
</evidence>
<organism evidence="14 15">
    <name type="scientific">Penicillium frequentans</name>
    <dbReference type="NCBI Taxonomy" id="3151616"/>
    <lineage>
        <taxon>Eukaryota</taxon>
        <taxon>Fungi</taxon>
        <taxon>Dikarya</taxon>
        <taxon>Ascomycota</taxon>
        <taxon>Pezizomycotina</taxon>
        <taxon>Eurotiomycetes</taxon>
        <taxon>Eurotiomycetidae</taxon>
        <taxon>Eurotiales</taxon>
        <taxon>Aspergillaceae</taxon>
        <taxon>Penicillium</taxon>
    </lineage>
</organism>
<feature type="compositionally biased region" description="Acidic residues" evidence="10">
    <location>
        <begin position="559"/>
        <end position="574"/>
    </location>
</feature>
<feature type="compositionally biased region" description="Acidic residues" evidence="10">
    <location>
        <begin position="524"/>
        <end position="548"/>
    </location>
</feature>
<feature type="domain" description="RRN7-type" evidence="11">
    <location>
        <begin position="5"/>
        <end position="36"/>
    </location>
</feature>
<feature type="region of interest" description="Disordered" evidence="10">
    <location>
        <begin position="122"/>
        <end position="150"/>
    </location>
</feature>
<feature type="region of interest" description="Disordered" evidence="10">
    <location>
        <begin position="410"/>
        <end position="432"/>
    </location>
</feature>
<comment type="similarity">
    <text evidence="2">Belongs to the RRN7/TAF1B family.</text>
</comment>
<dbReference type="Pfam" id="PF11781">
    <property type="entry name" value="Zn_ribbon_RRN7"/>
    <property type="match status" value="1"/>
</dbReference>
<proteinExistence type="inferred from homology"/>
<dbReference type="Pfam" id="PF20644">
    <property type="entry name" value="Rrn7_cyclin_N"/>
    <property type="match status" value="1"/>
</dbReference>
<evidence type="ECO:0000256" key="10">
    <source>
        <dbReference type="SAM" id="MobiDB-lite"/>
    </source>
</evidence>
<feature type="domain" description="Rrn7/TAF1B N-terminal cyclin" evidence="12">
    <location>
        <begin position="80"/>
        <end position="204"/>
    </location>
</feature>
<dbReference type="InterPro" id="IPR048540">
    <property type="entry name" value="Rrn7_cyclin_N"/>
</dbReference>
<keyword evidence="8" id="KW-0804">Transcription</keyword>
<evidence type="ECO:0000256" key="8">
    <source>
        <dbReference type="ARBA" id="ARBA00023163"/>
    </source>
</evidence>
<evidence type="ECO:0000313" key="15">
    <source>
        <dbReference type="Proteomes" id="UP001220324"/>
    </source>
</evidence>
<evidence type="ECO:0000256" key="1">
    <source>
        <dbReference type="ARBA" id="ARBA00004604"/>
    </source>
</evidence>
<keyword evidence="6" id="KW-0805">Transcription regulation</keyword>
<evidence type="ECO:0000256" key="4">
    <source>
        <dbReference type="ARBA" id="ARBA00022771"/>
    </source>
</evidence>
<evidence type="ECO:0000259" key="11">
    <source>
        <dbReference type="Pfam" id="PF11781"/>
    </source>
</evidence>
<evidence type="ECO:0008006" key="16">
    <source>
        <dbReference type="Google" id="ProtNLM"/>
    </source>
</evidence>
<accession>A0AAD6CYV6</accession>
<sequence>MDYVTRGVCGQESCRERRYYLDNGQWFCRRGHLQEGTQVEEDADDFGKLGRISRVKREKEEKSRKTARGRKAQTLLLQAYQIILWKQCFALIHDHGFPTQYEGVVRDLWALKLQDYTSNIIESTDDEDVDSEPELFSSQPSQKDEDEPSVTIRPTYHTWPRISETVALCYLAAIIMQLPICLSDFYRLILRQDIPYIRPLKVVPREIKRQLPPEFTRILTVNRIPRVEVLHRTLRDIALRYQRKFGIELPPLNSPIIFYRHMKRLALPVDVYEIILTLQKLLGFTFEYPEYLNDDKRIESLQLPEIQMMVLIVIATKLLFPFDNIPRNPATDLEPTAQGINWQEWIRAQQQFESQKHCEGKIGVEKAIQVSEADVSRMEPHQLDEYLDWYEKDWLDTTKDPHELAEMFAPSESENQTPPRHGPGAEQSAYTDEDKELDALLRKVTEGILSVPIVPDQEGEIVARPGMWYRRYRRVSALPAEARPFHEIAAKLAGVSLHKLVRAVSAAEWRLGHGLEYQARSEYSEYESESNSEDGSDLEEGSDLEFGSDLEGRSHSEEGSDIDVADDEVDEDHEFDGGLHGNSGDEMDELNELDEQLMGLGVGDE</sequence>
<comment type="caution">
    <text evidence="14">The sequence shown here is derived from an EMBL/GenBank/DDBJ whole genome shotgun (WGS) entry which is preliminary data.</text>
</comment>